<reference evidence="4 5" key="1">
    <citation type="submission" date="2018-06" db="EMBL/GenBank/DDBJ databases">
        <authorList>
            <consortium name="Pathogen Informatics"/>
            <person name="Doyle S."/>
        </authorList>
    </citation>
    <scope>NUCLEOTIDE SEQUENCE [LARGE SCALE GENOMIC DNA]</scope>
    <source>
        <strain evidence="4 5">NCTC11819</strain>
    </source>
</reference>
<dbReference type="Gene3D" id="3.40.33.10">
    <property type="entry name" value="CAP"/>
    <property type="match status" value="1"/>
</dbReference>
<name>A0A8G2M5N7_9ACTO</name>
<keyword evidence="2" id="KW-0732">Signal</keyword>
<dbReference type="Pfam" id="PF00188">
    <property type="entry name" value="CAP"/>
    <property type="match status" value="1"/>
</dbReference>
<dbReference type="RefSeq" id="WP_115325457.1">
    <property type="nucleotide sequence ID" value="NZ_JACHMA010000001.1"/>
</dbReference>
<organism evidence="4 5">
    <name type="scientific">Mobiluncus mulieris</name>
    <dbReference type="NCBI Taxonomy" id="2052"/>
    <lineage>
        <taxon>Bacteria</taxon>
        <taxon>Bacillati</taxon>
        <taxon>Actinomycetota</taxon>
        <taxon>Actinomycetes</taxon>
        <taxon>Actinomycetales</taxon>
        <taxon>Actinomycetaceae</taxon>
        <taxon>Mobiluncus</taxon>
    </lineage>
</organism>
<dbReference type="InterPro" id="IPR007253">
    <property type="entry name" value="Cell_wall-bd_2"/>
</dbReference>
<protein>
    <submittedName>
        <fullName evidence="4">N-acetylmuramoyl-L-alanine amidase LytC</fullName>
        <ecNumber evidence="4">3.5.1.28</ecNumber>
    </submittedName>
</protein>
<sequence length="527" mass="57326">MIHAIFKPRMKWATSITTIATTLALTLTPSIANAVHNPDSGNSDGKYQITRIFGSDRYHTAWKIARSVFKNEFNPQGRVMKKIYVASGDNPADALAASNLKDGALLLAPPRLSPEHGVTWEQATYIGLAVEPGVTSVTVLGGQGAVEDRVVRHSLGNAGVSLPVNRIYGANRYETAAQIAKQAYPSGVKKVYLARGDNPADALAASNLKDGALLLAPPNLDNPGVTTVVSDAIKTLGASSVTVLGGQSAVPDSVIQALTTLPTSRIAGTDRYETAAQIAKQAWPGGVKKVYLARGDQPADALAASNLKDGPLLLAYPDKQAPVTVLNLLKEWKTSTLTLLGGEKALPNNTTVTPEEANKIEQANKIKQQEEEKKEYALKEKDVTEQDKEEIAHYFIEYLNQYRAESGLAPVVYSSEISRFALDVHQSIMRSTNGFDEHLRDIDTDRMPDGIFNGENLASCDLWKHPLGWKRYAAIQLLESWKNSPGHNEIMLQPNNHRAGLALYREIEHGYEWLEGYALSAALIVAR</sequence>
<dbReference type="InterPro" id="IPR014044">
    <property type="entry name" value="CAP_dom"/>
</dbReference>
<gene>
    <name evidence="4" type="primary">lytC_1</name>
    <name evidence="4" type="ORF">NCTC11819_00099</name>
</gene>
<dbReference type="AlphaFoldDB" id="A0A8G2M5N7"/>
<dbReference type="GeneID" id="61167634"/>
<evidence type="ECO:0000259" key="3">
    <source>
        <dbReference type="Pfam" id="PF00188"/>
    </source>
</evidence>
<proteinExistence type="predicted"/>
<accession>A0A8G2M5N7</accession>
<feature type="chain" id="PRO_5034883284" evidence="2">
    <location>
        <begin position="35"/>
        <end position="527"/>
    </location>
</feature>
<dbReference type="EMBL" id="UGGQ01000006">
    <property type="protein sequence ID" value="STO15559.1"/>
    <property type="molecule type" value="Genomic_DNA"/>
</dbReference>
<dbReference type="PANTHER" id="PTHR30032:SF8">
    <property type="entry name" value="GERMINATION-SPECIFIC N-ACETYLMURAMOYL-L-ALANINE AMIDASE"/>
    <property type="match status" value="1"/>
</dbReference>
<dbReference type="Proteomes" id="UP000255284">
    <property type="component" value="Unassembled WGS sequence"/>
</dbReference>
<feature type="signal peptide" evidence="2">
    <location>
        <begin position="1"/>
        <end position="34"/>
    </location>
</feature>
<evidence type="ECO:0000256" key="2">
    <source>
        <dbReference type="SAM" id="SignalP"/>
    </source>
</evidence>
<dbReference type="GO" id="GO:0008745">
    <property type="term" value="F:N-acetylmuramoyl-L-alanine amidase activity"/>
    <property type="evidence" value="ECO:0007669"/>
    <property type="project" value="UniProtKB-EC"/>
</dbReference>
<dbReference type="SUPFAM" id="SSF55797">
    <property type="entry name" value="PR-1-like"/>
    <property type="match status" value="1"/>
</dbReference>
<evidence type="ECO:0000313" key="4">
    <source>
        <dbReference type="EMBL" id="STO15559.1"/>
    </source>
</evidence>
<dbReference type="InterPro" id="IPR035940">
    <property type="entry name" value="CAP_sf"/>
</dbReference>
<evidence type="ECO:0000313" key="5">
    <source>
        <dbReference type="Proteomes" id="UP000255284"/>
    </source>
</evidence>
<feature type="coiled-coil region" evidence="1">
    <location>
        <begin position="359"/>
        <end position="387"/>
    </location>
</feature>
<feature type="domain" description="SCP" evidence="3">
    <location>
        <begin position="397"/>
        <end position="511"/>
    </location>
</feature>
<evidence type="ECO:0000256" key="1">
    <source>
        <dbReference type="SAM" id="Coils"/>
    </source>
</evidence>
<dbReference type="PANTHER" id="PTHR30032">
    <property type="entry name" value="N-ACETYLMURAMOYL-L-ALANINE AMIDASE-RELATED"/>
    <property type="match status" value="1"/>
</dbReference>
<keyword evidence="1" id="KW-0175">Coiled coil</keyword>
<keyword evidence="4" id="KW-0378">Hydrolase</keyword>
<dbReference type="EC" id="3.5.1.28" evidence="4"/>
<dbReference type="InterPro" id="IPR051922">
    <property type="entry name" value="Bact_Sporulation_Assoc"/>
</dbReference>
<dbReference type="Gene3D" id="3.40.50.12090">
    <property type="match status" value="1"/>
</dbReference>
<comment type="caution">
    <text evidence="4">The sequence shown here is derived from an EMBL/GenBank/DDBJ whole genome shotgun (WGS) entry which is preliminary data.</text>
</comment>
<dbReference type="Pfam" id="PF04122">
    <property type="entry name" value="CW_binding_2"/>
    <property type="match status" value="3"/>
</dbReference>
<dbReference type="CDD" id="cd05379">
    <property type="entry name" value="CAP_bacterial"/>
    <property type="match status" value="1"/>
</dbReference>